<dbReference type="GO" id="GO:0016020">
    <property type="term" value="C:membrane"/>
    <property type="evidence" value="ECO:0007669"/>
    <property type="project" value="UniProtKB-SubCell"/>
</dbReference>
<keyword evidence="10" id="KW-1185">Reference proteome</keyword>
<dbReference type="InterPro" id="IPR036322">
    <property type="entry name" value="WD40_repeat_dom_sf"/>
</dbReference>
<feature type="compositionally biased region" description="Low complexity" evidence="5">
    <location>
        <begin position="2654"/>
        <end position="2663"/>
    </location>
</feature>
<dbReference type="InterPro" id="IPR015943">
    <property type="entry name" value="WD40/YVTN_repeat-like_dom_sf"/>
</dbReference>
<dbReference type="SUPFAM" id="SSF81837">
    <property type="entry name" value="BEACH domain"/>
    <property type="match status" value="1"/>
</dbReference>
<evidence type="ECO:0000256" key="4">
    <source>
        <dbReference type="ARBA" id="ARBA00023136"/>
    </source>
</evidence>
<sequence length="2663" mass="301638">MGDTEQSLTETENRKTAHDSEEDNEVITNDDGENNENTKIIDNDQNLTVDHSRIEIEENPTHDKDLNASDNKNSEQGLSDVVLNHTDTLKLDDDVDDEMQLDVAKNDIDEVKLDVAENVVDDEVKLDVAENDVATIPKESDQHAVDELSNKSNVEITGVARERNGDYFEDETFKQNEPEMNATTLRTEETFRSLSSEQQQQQQRKRLINENDSLDENDSDNLLKTVLDKSNKDASTHLLNTLVDGDFDLDKNYIIQKPKNLTQAFTIWPNLSSSLQAELLSVLIGIMRKSQRNLLACIDAHVFEHVLDLLKNVNDDVVADLLVDVLTVLASLTINVNELKLLLRYLKTDNKTWTKNAVKLLNVFKAMPFRHGPDEFFNLPGRKGSGIVLPPIKSWPYQNGFTITCWFRIDPVCNGNIEKEKPNLYWFCTSKGLGYTAHFVGNCLVISYTKMKEKGFQHCIQHEFKPREWYMVTFSHQYQRWSKSSVHCYINGQLISTAHFSWSIENQELFDKCYIGCTPERSELTSFSGQISTFFLFSLYLEPLIVQGLYKLGPAYKNQFKFENESAHVLSEAQRKAMYDGKLMNSVVFSYNPVSCEEQLVLQSAPKTNVSHFVHNAHAQMLSNVRAVITHSIYSTLHSVGGIQVFFPLFGQLDHSQLDDTINYNVCSTLLATICDLIERSYTIQHQMLSCKGFLTIGYYLEKASKQHLNQDVLNSLISLTTFFVKLQSKNSPLLLKQLFVHIFFNPAIWIYCSVDVQMLLYTYLATEFATYSGIYNSIQPINGIIQTLHTIKYYYWIVDPRHRSGYEPKGLDGNRPSCSQIIEIRRYMLLYMKQLIITGTSNQEDELQAILSYLHTVHEDENIVDVLNMLVNLMSEHPKTMVPAFDRRQGLRTVFKLLASSSEMTRLQALKLLGFFLRRSTLKRKTDAMQPHNLFSLLADRLLLHPNGFTMATYNVLLEILVEKVSGPLVEKRNTDINSDWKIENPAVVKVIATLLRNAPDNLHLYEIKTQYLEDLIALSLASRENRRIILQMSVWQDYLLGLAYIYPTTHEQTEITNLVFELLKILLHHAIKYEFGGWRVWIDTLSILHGRVTREDYYKKINKMVEHMKNDDDSDKTQQLTLTGTQAEVSTDSTAVTPTTPKSTGSNRQVFNKTSQLPPFSISEFKYSPTHVRLLHNVFDTIEEDVRSWRSDPTKSITDFINHNDNQIFCVNVVHIISQMADIVCNSSGGLLPLLASATSASHEIEILENTEGLTPIEALKILKRVMAFVDLFVLANNTSFSELEQEKNMPGGGIIRQCLRLTMTAAVRHCMECRLLRFDSTKIPQQPLITKASQQKFSAKDPIEAILELTQLMNPNNEDHIQNDGAHQYDDISTLLSSVIKNPDSVLQELDVHRLRALLYRDVDDSKQSQFLALAIVYFASVLMVSRYRDIIETNQTSLSRKTSAISSSSSVKNGTTDSANVNTDTVSVNNSTVAVSNNTQKNLNEFVSSEDKTDGNNDHLNGESLNKTPLDSTDPSLSDQLDVASIPVDNPSTSDKDKYAQLVKNDTSLPDYPKANFSSTEAQSSMNITEKLERALSNVAPFLRDVFTEFSQLLTKTLVGSHGQELLPGGLNALKQTTNVVELVMLLCSQEWQNSLQKHAGLAFIELVNEGRLLSHASKDHVVKVASEADFILNRMRADDVGKASEFEQLCAQTTVERKEEERLCDHFLCAARKRHQAIAIKLKEKFLAMMINDKSTYLNTSANKNSKAYWKLDAWEDDLRRRRRIIKNPTGTSHPEAILKPAITQNVSNEDAINTAAKEDSLHKQLKQKSQNFVQTGEDEDTLQVDEKDLDQEFTGPVRFSTECMLISCGAIVKGTLAITSSAMLYDTDEIDETFTSLDQKVLPYIENLHGKWHFNEIRAIFSRRYLLQDKALEIFVSNRTSIMFAFSDRNTVKKVVNFLPRVGVGGRYGLPQQRRTSLASPKQLFRSANMTQRWQRREISNFEYLMYLNTIAGRTYQDLNQYPVFPWIIADYESEKLDLNSPATYRDLSKPIGALNPTRKAFFIDRYNNWDNDSIPPFHFGTHYSTAAFTLNWLLRLEPFTTYFLNLQEGKFDHANRTFHSIPVSWQNCQRDTSDVKELIPEFFFLPEIFVNINHYKLGKTEDGLRVDDVLLPKWAATPEDFVRINRMALESEFVSCQLHHWIDLIFGYKQRGPEAQRAVNVFYYVTYEGAINLDAIANPTDRAAVETQMKNFGQTPSQLLTEPHPPRNSAMTLTPMMYNQTPEDVSMIMKFSSNAPIIHVSANTNPAVSSQAVLTISQKHDFSVNKYNQTSSSDTTAGAIQSALPLSMDSLLVLNTGLHRRHLGNNFDERLQQRHQSFVITADNRFIVATGFWDKSFRVLSTDTAKITQVLYGHFDIVSCVCRSEITVVGNCFLATGSRDCTVCIWIWNGAKGSIVDREYPNQDINPSPAAILTGHDTEITCLWISAELGVVLSGSENGLVLEHTLNGDILRSFENPSISAKPRLVSPSNDGDIIVCYDRSKLCLYTLNGKLMRQAIFEDEIIQSLVVNTDGQYTVIGGDRGFVQIIRTHDLQPVYAYPQCDASIRSLAITHDQKYIMAGLSTGCLIVFNVNFNVIGHRREQSPNTTTSAISLSSSSSPAKVPPPSEQSTPSSTGK</sequence>
<keyword evidence="2" id="KW-0853">WD repeat</keyword>
<dbReference type="Pfam" id="PF14844">
    <property type="entry name" value="PH_BEACH"/>
    <property type="match status" value="1"/>
</dbReference>
<dbReference type="InterPro" id="IPR046851">
    <property type="entry name" value="NBCH_WD40"/>
</dbReference>
<feature type="domain" description="BEACH" evidence="6">
    <location>
        <begin position="1965"/>
        <end position="2254"/>
    </location>
</feature>
<dbReference type="PROSITE" id="PS50197">
    <property type="entry name" value="BEACH"/>
    <property type="match status" value="1"/>
</dbReference>
<dbReference type="InterPro" id="IPR000409">
    <property type="entry name" value="BEACH_dom"/>
</dbReference>
<evidence type="ECO:0008006" key="11">
    <source>
        <dbReference type="Google" id="ProtNLM"/>
    </source>
</evidence>
<organism evidence="8 10">
    <name type="scientific">Didymodactylos carnosus</name>
    <dbReference type="NCBI Taxonomy" id="1234261"/>
    <lineage>
        <taxon>Eukaryota</taxon>
        <taxon>Metazoa</taxon>
        <taxon>Spiralia</taxon>
        <taxon>Gnathifera</taxon>
        <taxon>Rotifera</taxon>
        <taxon>Eurotatoria</taxon>
        <taxon>Bdelloidea</taxon>
        <taxon>Philodinida</taxon>
        <taxon>Philodinidae</taxon>
        <taxon>Didymodactylos</taxon>
    </lineage>
</organism>
<evidence type="ECO:0000256" key="5">
    <source>
        <dbReference type="SAM" id="MobiDB-lite"/>
    </source>
</evidence>
<dbReference type="SUPFAM" id="SSF50978">
    <property type="entry name" value="WD40 repeat-like"/>
    <property type="match status" value="1"/>
</dbReference>
<feature type="region of interest" description="Disordered" evidence="5">
    <location>
        <begin position="192"/>
        <end position="216"/>
    </location>
</feature>
<protein>
    <recommendedName>
        <fullName evidence="11">Neurobeachin</fullName>
    </recommendedName>
</protein>
<dbReference type="InterPro" id="IPR010508">
    <property type="entry name" value="NBEA-like_DUF1088"/>
</dbReference>
<dbReference type="SUPFAM" id="SSF49899">
    <property type="entry name" value="Concanavalin A-like lectins/glucanases"/>
    <property type="match status" value="1"/>
</dbReference>
<keyword evidence="3" id="KW-0677">Repeat</keyword>
<dbReference type="Pfam" id="PF13385">
    <property type="entry name" value="Laminin_G_3"/>
    <property type="match status" value="1"/>
</dbReference>
<dbReference type="EMBL" id="CAJNOQ010000339">
    <property type="protein sequence ID" value="CAF0789481.1"/>
    <property type="molecule type" value="Genomic_DNA"/>
</dbReference>
<dbReference type="OrthoDB" id="26681at2759"/>
<dbReference type="FunFam" id="1.10.1540.10:FF:000001">
    <property type="entry name" value="neurobeachin isoform X1"/>
    <property type="match status" value="1"/>
</dbReference>
<dbReference type="InterPro" id="IPR023362">
    <property type="entry name" value="PH-BEACH_dom"/>
</dbReference>
<feature type="compositionally biased region" description="Polar residues" evidence="5">
    <location>
        <begin position="1"/>
        <end position="10"/>
    </location>
</feature>
<dbReference type="InterPro" id="IPR046852">
    <property type="entry name" value="Neurobeachin_a-sol"/>
</dbReference>
<dbReference type="EMBL" id="CAJOBC010000339">
    <property type="protein sequence ID" value="CAF3573613.1"/>
    <property type="molecule type" value="Genomic_DNA"/>
</dbReference>
<dbReference type="InterPro" id="IPR036372">
    <property type="entry name" value="BEACH_dom_sf"/>
</dbReference>
<feature type="region of interest" description="Disordered" evidence="5">
    <location>
        <begin position="1442"/>
        <end position="1468"/>
    </location>
</feature>
<dbReference type="GO" id="GO:0005829">
    <property type="term" value="C:cytosol"/>
    <property type="evidence" value="ECO:0007669"/>
    <property type="project" value="TreeGrafter"/>
</dbReference>
<dbReference type="SMART" id="SM00320">
    <property type="entry name" value="WD40"/>
    <property type="match status" value="3"/>
</dbReference>
<dbReference type="InterPro" id="IPR013320">
    <property type="entry name" value="ConA-like_dom_sf"/>
</dbReference>
<dbReference type="CDD" id="cd01201">
    <property type="entry name" value="PH_BEACH"/>
    <property type="match status" value="1"/>
</dbReference>
<dbReference type="Pfam" id="PF20425">
    <property type="entry name" value="Neurobeachin"/>
    <property type="match status" value="1"/>
</dbReference>
<keyword evidence="4" id="KW-0472">Membrane</keyword>
<feature type="compositionally biased region" description="Basic and acidic residues" evidence="5">
    <location>
        <begin position="50"/>
        <end position="67"/>
    </location>
</feature>
<feature type="compositionally biased region" description="Acidic residues" evidence="5">
    <location>
        <begin position="20"/>
        <end position="34"/>
    </location>
</feature>
<feature type="region of interest" description="Disordered" evidence="5">
    <location>
        <begin position="2631"/>
        <end position="2663"/>
    </location>
</feature>
<feature type="compositionally biased region" description="Low complexity" evidence="5">
    <location>
        <begin position="2636"/>
        <end position="2647"/>
    </location>
</feature>
<comment type="subcellular location">
    <subcellularLocation>
        <location evidence="1">Membrane</location>
    </subcellularLocation>
</comment>
<dbReference type="Proteomes" id="UP000681722">
    <property type="component" value="Unassembled WGS sequence"/>
</dbReference>
<dbReference type="SUPFAM" id="SSF48371">
    <property type="entry name" value="ARM repeat"/>
    <property type="match status" value="1"/>
</dbReference>
<dbReference type="PANTHER" id="PTHR13743">
    <property type="entry name" value="BEIGE/BEACH-RELATED"/>
    <property type="match status" value="1"/>
</dbReference>
<dbReference type="PANTHER" id="PTHR13743:SF162">
    <property type="entry name" value="NEUROBEACHIN"/>
    <property type="match status" value="1"/>
</dbReference>
<evidence type="ECO:0000259" key="6">
    <source>
        <dbReference type="PROSITE" id="PS50197"/>
    </source>
</evidence>
<dbReference type="InterPro" id="IPR016024">
    <property type="entry name" value="ARM-type_fold"/>
</dbReference>
<dbReference type="Gene3D" id="2.130.10.10">
    <property type="entry name" value="YVTN repeat-like/Quinoprotein amine dehydrogenase"/>
    <property type="match status" value="1"/>
</dbReference>
<evidence type="ECO:0000313" key="9">
    <source>
        <dbReference type="EMBL" id="CAF3573613.1"/>
    </source>
</evidence>
<dbReference type="Pfam" id="PF20426">
    <property type="entry name" value="NBCH_WD40"/>
    <property type="match status" value="1"/>
</dbReference>
<dbReference type="Pfam" id="PF15787">
    <property type="entry name" value="DUF4704"/>
    <property type="match status" value="1"/>
</dbReference>
<dbReference type="SMART" id="SM01026">
    <property type="entry name" value="Beach"/>
    <property type="match status" value="1"/>
</dbReference>
<evidence type="ECO:0000256" key="3">
    <source>
        <dbReference type="ARBA" id="ARBA00022737"/>
    </source>
</evidence>
<evidence type="ECO:0000256" key="1">
    <source>
        <dbReference type="ARBA" id="ARBA00004370"/>
    </source>
</evidence>
<dbReference type="InterPro" id="IPR050865">
    <property type="entry name" value="BEACH_Domain"/>
</dbReference>
<evidence type="ECO:0000259" key="7">
    <source>
        <dbReference type="PROSITE" id="PS51783"/>
    </source>
</evidence>
<dbReference type="InterPro" id="IPR001680">
    <property type="entry name" value="WD40_rpt"/>
</dbReference>
<feature type="domain" description="BEACH-type PH" evidence="7">
    <location>
        <begin position="1838"/>
        <end position="1946"/>
    </location>
</feature>
<dbReference type="CDD" id="cd06071">
    <property type="entry name" value="Beach"/>
    <property type="match status" value="1"/>
</dbReference>
<accession>A0A813S059</accession>
<proteinExistence type="predicted"/>
<comment type="caution">
    <text evidence="8">The sequence shown here is derived from an EMBL/GenBank/DDBJ whole genome shotgun (WGS) entry which is preliminary data.</text>
</comment>
<gene>
    <name evidence="8" type="ORF">GPM918_LOCUS2921</name>
    <name evidence="9" type="ORF">SRO942_LOCUS2921</name>
</gene>
<dbReference type="GO" id="GO:0019901">
    <property type="term" value="F:protein kinase binding"/>
    <property type="evidence" value="ECO:0007669"/>
    <property type="project" value="TreeGrafter"/>
</dbReference>
<evidence type="ECO:0000313" key="8">
    <source>
        <dbReference type="EMBL" id="CAF0789481.1"/>
    </source>
</evidence>
<feature type="compositionally biased region" description="Polar residues" evidence="5">
    <location>
        <begin position="35"/>
        <end position="49"/>
    </location>
</feature>
<feature type="compositionally biased region" description="Low complexity" evidence="5">
    <location>
        <begin position="1442"/>
        <end position="1454"/>
    </location>
</feature>
<dbReference type="InterPro" id="IPR031570">
    <property type="entry name" value="NBEA/BDCP_DUF4704"/>
</dbReference>
<feature type="region of interest" description="Disordered" evidence="5">
    <location>
        <begin position="1"/>
        <end position="78"/>
    </location>
</feature>
<dbReference type="SUPFAM" id="SSF50729">
    <property type="entry name" value="PH domain-like"/>
    <property type="match status" value="1"/>
</dbReference>
<dbReference type="PROSITE" id="PS51783">
    <property type="entry name" value="PH_BEACH"/>
    <property type="match status" value="1"/>
</dbReference>
<feature type="region of interest" description="Disordered" evidence="5">
    <location>
        <begin position="1125"/>
        <end position="1154"/>
    </location>
</feature>
<dbReference type="Pfam" id="PF06469">
    <property type="entry name" value="DUF1088"/>
    <property type="match status" value="1"/>
</dbReference>
<evidence type="ECO:0000256" key="2">
    <source>
        <dbReference type="ARBA" id="ARBA00022574"/>
    </source>
</evidence>
<name>A0A813S059_9BILA</name>
<evidence type="ECO:0000313" key="10">
    <source>
        <dbReference type="Proteomes" id="UP000663829"/>
    </source>
</evidence>
<dbReference type="Gene3D" id="1.10.1540.10">
    <property type="entry name" value="BEACH domain"/>
    <property type="match status" value="1"/>
</dbReference>
<dbReference type="GO" id="GO:0008104">
    <property type="term" value="P:intracellular protein localization"/>
    <property type="evidence" value="ECO:0007669"/>
    <property type="project" value="TreeGrafter"/>
</dbReference>
<dbReference type="Gene3D" id="2.30.29.30">
    <property type="entry name" value="Pleckstrin-homology domain (PH domain)/Phosphotyrosine-binding domain (PTB)"/>
    <property type="match status" value="1"/>
</dbReference>
<dbReference type="Pfam" id="PF02138">
    <property type="entry name" value="Beach"/>
    <property type="match status" value="1"/>
</dbReference>
<feature type="region of interest" description="Disordered" evidence="5">
    <location>
        <begin position="1492"/>
        <end position="1541"/>
    </location>
</feature>
<dbReference type="InterPro" id="IPR011993">
    <property type="entry name" value="PH-like_dom_sf"/>
</dbReference>
<reference evidence="8" key="1">
    <citation type="submission" date="2021-02" db="EMBL/GenBank/DDBJ databases">
        <authorList>
            <person name="Nowell W R."/>
        </authorList>
    </citation>
    <scope>NUCLEOTIDE SEQUENCE</scope>
</reference>
<dbReference type="Proteomes" id="UP000663829">
    <property type="component" value="Unassembled WGS sequence"/>
</dbReference>
<feature type="compositionally biased region" description="Polar residues" evidence="5">
    <location>
        <begin position="68"/>
        <end position="77"/>
    </location>
</feature>
<feature type="compositionally biased region" description="Polar residues" evidence="5">
    <location>
        <begin position="1507"/>
        <end position="1523"/>
    </location>
</feature>
<feature type="compositionally biased region" description="Basic and acidic residues" evidence="5">
    <location>
        <begin position="1493"/>
        <end position="1505"/>
    </location>
</feature>